<reference evidence="2" key="1">
    <citation type="submission" date="2022-08" db="EMBL/GenBank/DDBJ databases">
        <authorList>
            <person name="Tistechok S."/>
            <person name="Samborskyy M."/>
            <person name="Roman I."/>
        </authorList>
    </citation>
    <scope>NUCLEOTIDE SEQUENCE</scope>
    <source>
        <strain evidence="2">DSM 103496</strain>
    </source>
</reference>
<proteinExistence type="predicted"/>
<dbReference type="EMBL" id="JANYMP010000058">
    <property type="protein sequence ID" value="MCS7484849.1"/>
    <property type="molecule type" value="Genomic_DNA"/>
</dbReference>
<accession>A0A9X2VY70</accession>
<gene>
    <name evidence="2" type="ORF">NZH93_49160</name>
</gene>
<sequence>MQQVAEVLPDDIALTPAELLREALVRGQDSQVQGEIGDGYAGLLEYQPKRAGAIAGLLTDITERHKFLPVISGGFSISISARSVRGDKRTGQRRNPLFPNYAGGAGRGAVRRQALDLE</sequence>
<protein>
    <submittedName>
        <fullName evidence="2">Uncharacterized protein</fullName>
    </submittedName>
</protein>
<dbReference type="Proteomes" id="UP001141259">
    <property type="component" value="Unassembled WGS sequence"/>
</dbReference>
<dbReference type="AlphaFoldDB" id="A0A9X2VY70"/>
<name>A0A9X2VY70_9PSEU</name>
<dbReference type="RefSeq" id="WP_259630301.1">
    <property type="nucleotide sequence ID" value="NZ_JANYMP010000058.1"/>
</dbReference>
<evidence type="ECO:0000256" key="1">
    <source>
        <dbReference type="SAM" id="MobiDB-lite"/>
    </source>
</evidence>
<evidence type="ECO:0000313" key="2">
    <source>
        <dbReference type="EMBL" id="MCS7484849.1"/>
    </source>
</evidence>
<comment type="caution">
    <text evidence="2">The sequence shown here is derived from an EMBL/GenBank/DDBJ whole genome shotgun (WGS) entry which is preliminary data.</text>
</comment>
<feature type="region of interest" description="Disordered" evidence="1">
    <location>
        <begin position="85"/>
        <end position="105"/>
    </location>
</feature>
<organism evidence="2 3">
    <name type="scientific">Umezawaea endophytica</name>
    <dbReference type="NCBI Taxonomy" id="1654476"/>
    <lineage>
        <taxon>Bacteria</taxon>
        <taxon>Bacillati</taxon>
        <taxon>Actinomycetota</taxon>
        <taxon>Actinomycetes</taxon>
        <taxon>Pseudonocardiales</taxon>
        <taxon>Pseudonocardiaceae</taxon>
        <taxon>Umezawaea</taxon>
    </lineage>
</organism>
<evidence type="ECO:0000313" key="3">
    <source>
        <dbReference type="Proteomes" id="UP001141259"/>
    </source>
</evidence>
<keyword evidence="3" id="KW-1185">Reference proteome</keyword>